<dbReference type="EMBL" id="CP002159">
    <property type="protein sequence ID" value="ADL55130.1"/>
    <property type="molecule type" value="Genomic_DNA"/>
</dbReference>
<dbReference type="RefSeq" id="WP_013293070.1">
    <property type="nucleotide sequence ID" value="NC_014394.1"/>
</dbReference>
<dbReference type="GO" id="GO:0052621">
    <property type="term" value="F:diguanylate cyclase activity"/>
    <property type="evidence" value="ECO:0007669"/>
    <property type="project" value="UniProtKB-EC"/>
</dbReference>
<evidence type="ECO:0000256" key="2">
    <source>
        <dbReference type="ARBA" id="ARBA00034247"/>
    </source>
</evidence>
<dbReference type="SUPFAM" id="SSF55073">
    <property type="entry name" value="Nucleotide cyclase"/>
    <property type="match status" value="1"/>
</dbReference>
<dbReference type="FunFam" id="3.30.70.270:FF:000001">
    <property type="entry name" value="Diguanylate cyclase domain protein"/>
    <property type="match status" value="1"/>
</dbReference>
<evidence type="ECO:0000256" key="1">
    <source>
        <dbReference type="ARBA" id="ARBA00012528"/>
    </source>
</evidence>
<evidence type="ECO:0000313" key="7">
    <source>
        <dbReference type="Proteomes" id="UP000001235"/>
    </source>
</evidence>
<dbReference type="SMART" id="SM00267">
    <property type="entry name" value="GGDEF"/>
    <property type="match status" value="1"/>
</dbReference>
<dbReference type="KEGG" id="gca:Galf_1102"/>
<sequence length="599" mass="66879">MNKPNPSEVARETLKMLAQRRLIPTPDNYAKIFTEISGGPAIETNGAAKVLRNVVEHLLQTDKAAGTGLALKKMLGEENWDKCFKEIEKVLPKTHKSDAPEQTWPVLIRDLLRQIDLPHKGLTVSRKKESLETVLARFASDPDILFEKLGKLIRSWSESATTDSLIEHPELNVAHPALPPATTPATEPKSAASDASTIKSQAAEMLEKLKELLAHALEGTLSAQPELAEEIGQLTAQVRQIKTCDEVTELAKQLHNFWLKVELRSSDKSRIQDGLVRLLRLLVENVGEMIEDEEWLHGQVNTLHTIIENPIDKYVIADAERSLREAIIKQGLLKKSLVDAKSTLKSLMTTFIDRLGIITVSTGDYHQKISGYSEKIAQSSNLNDLGHLLDDIMQDTRVIQASALKSHEELLDSRKQVESAEEKISKLEKELSEVSELVHQDQLTGALNRRGLDAAFDRESRRVDRSHESLCIALLDIDNFKRLNDTMGHQVGDKALIHLCHVIKEALRPSDSVARYGGEEFVLILPDVTLAEAALTVERLQRELTKQFFMHENDRILVTFSAGVAQLAPNESQEELIGRADKAMYQAKQTGKNRVVVAN</sequence>
<accession>D9SF33</accession>
<dbReference type="NCBIfam" id="TIGR00254">
    <property type="entry name" value="GGDEF"/>
    <property type="match status" value="1"/>
</dbReference>
<feature type="domain" description="GGDEF" evidence="5">
    <location>
        <begin position="468"/>
        <end position="599"/>
    </location>
</feature>
<dbReference type="PROSITE" id="PS50887">
    <property type="entry name" value="GGDEF"/>
    <property type="match status" value="1"/>
</dbReference>
<dbReference type="InterPro" id="IPR000160">
    <property type="entry name" value="GGDEF_dom"/>
</dbReference>
<reference evidence="6 7" key="1">
    <citation type="submission" date="2010-08" db="EMBL/GenBank/DDBJ databases">
        <title>Complete sequence of Gallionella capsiferriformans ES-2.</title>
        <authorList>
            <consortium name="US DOE Joint Genome Institute"/>
            <person name="Lucas S."/>
            <person name="Copeland A."/>
            <person name="Lapidus A."/>
            <person name="Cheng J.-F."/>
            <person name="Bruce D."/>
            <person name="Goodwin L."/>
            <person name="Pitluck S."/>
            <person name="Chertkov O."/>
            <person name="Davenport K.W."/>
            <person name="Detter J.C."/>
            <person name="Han C."/>
            <person name="Tapia R."/>
            <person name="Land M."/>
            <person name="Hauser L."/>
            <person name="Chang Y.-J."/>
            <person name="Jeffries C."/>
            <person name="Kyrpides N."/>
            <person name="Ivanova N."/>
            <person name="Mikhailova N."/>
            <person name="Shelobolina E.S."/>
            <person name="Picardal F."/>
            <person name="Roden E."/>
            <person name="Emerson D."/>
            <person name="Woyke T."/>
        </authorList>
    </citation>
    <scope>NUCLEOTIDE SEQUENCE [LARGE SCALE GENOMIC DNA]</scope>
    <source>
        <strain evidence="6 7">ES-2</strain>
    </source>
</reference>
<feature type="coiled-coil region" evidence="3">
    <location>
        <begin position="410"/>
        <end position="437"/>
    </location>
</feature>
<dbReference type="CDD" id="cd01949">
    <property type="entry name" value="GGDEF"/>
    <property type="match status" value="1"/>
</dbReference>
<dbReference type="STRING" id="395494.Galf_1102"/>
<evidence type="ECO:0000256" key="3">
    <source>
        <dbReference type="SAM" id="Coils"/>
    </source>
</evidence>
<protein>
    <recommendedName>
        <fullName evidence="1">diguanylate cyclase</fullName>
        <ecNumber evidence="1">2.7.7.65</ecNumber>
    </recommendedName>
</protein>
<dbReference type="InterPro" id="IPR043128">
    <property type="entry name" value="Rev_trsase/Diguanyl_cyclase"/>
</dbReference>
<comment type="catalytic activity">
    <reaction evidence="2">
        <text>2 GTP = 3',3'-c-di-GMP + 2 diphosphate</text>
        <dbReference type="Rhea" id="RHEA:24898"/>
        <dbReference type="ChEBI" id="CHEBI:33019"/>
        <dbReference type="ChEBI" id="CHEBI:37565"/>
        <dbReference type="ChEBI" id="CHEBI:58805"/>
        <dbReference type="EC" id="2.7.7.65"/>
    </reaction>
</comment>
<gene>
    <name evidence="6" type="ordered locus">Galf_1102</name>
</gene>
<dbReference type="Gene3D" id="3.30.70.270">
    <property type="match status" value="1"/>
</dbReference>
<proteinExistence type="predicted"/>
<evidence type="ECO:0000256" key="4">
    <source>
        <dbReference type="SAM" id="MobiDB-lite"/>
    </source>
</evidence>
<keyword evidence="7" id="KW-1185">Reference proteome</keyword>
<dbReference type="InterPro" id="IPR050469">
    <property type="entry name" value="Diguanylate_Cyclase"/>
</dbReference>
<organism evidence="6 7">
    <name type="scientific">Gallionella capsiferriformans (strain ES-2)</name>
    <name type="common">Gallionella ferruginea capsiferriformans (strain ES-2)</name>
    <dbReference type="NCBI Taxonomy" id="395494"/>
    <lineage>
        <taxon>Bacteria</taxon>
        <taxon>Pseudomonadati</taxon>
        <taxon>Pseudomonadota</taxon>
        <taxon>Betaproteobacteria</taxon>
        <taxon>Nitrosomonadales</taxon>
        <taxon>Gallionellaceae</taxon>
        <taxon>Gallionella</taxon>
    </lineage>
</organism>
<name>D9SF33_GALCS</name>
<dbReference type="AlphaFoldDB" id="D9SF33"/>
<dbReference type="PANTHER" id="PTHR45138">
    <property type="entry name" value="REGULATORY COMPONENTS OF SENSORY TRANSDUCTION SYSTEM"/>
    <property type="match status" value="1"/>
</dbReference>
<feature type="region of interest" description="Disordered" evidence="4">
    <location>
        <begin position="175"/>
        <end position="197"/>
    </location>
</feature>
<evidence type="ECO:0000313" key="6">
    <source>
        <dbReference type="EMBL" id="ADL55130.1"/>
    </source>
</evidence>
<feature type="compositionally biased region" description="Low complexity" evidence="4">
    <location>
        <begin position="183"/>
        <end position="192"/>
    </location>
</feature>
<keyword evidence="3" id="KW-0175">Coiled coil</keyword>
<dbReference type="Pfam" id="PF00990">
    <property type="entry name" value="GGDEF"/>
    <property type="match status" value="1"/>
</dbReference>
<dbReference type="Proteomes" id="UP000001235">
    <property type="component" value="Chromosome"/>
</dbReference>
<dbReference type="HOGENOM" id="CLU_029027_0_0_4"/>
<dbReference type="InterPro" id="IPR029787">
    <property type="entry name" value="Nucleotide_cyclase"/>
</dbReference>
<dbReference type="eggNOG" id="COG3706">
    <property type="taxonomic scope" value="Bacteria"/>
</dbReference>
<dbReference type="EC" id="2.7.7.65" evidence="1"/>
<dbReference type="PANTHER" id="PTHR45138:SF9">
    <property type="entry name" value="DIGUANYLATE CYCLASE DGCM-RELATED"/>
    <property type="match status" value="1"/>
</dbReference>
<evidence type="ECO:0000259" key="5">
    <source>
        <dbReference type="PROSITE" id="PS50887"/>
    </source>
</evidence>